<evidence type="ECO:0000313" key="4">
    <source>
        <dbReference type="EMBL" id="RHC55092.1"/>
    </source>
</evidence>
<feature type="transmembrane region" description="Helical" evidence="2">
    <location>
        <begin position="12"/>
        <end position="35"/>
    </location>
</feature>
<dbReference type="SUPFAM" id="SSF55073">
    <property type="entry name" value="Nucleotide cyclase"/>
    <property type="match status" value="1"/>
</dbReference>
<keyword evidence="2" id="KW-0472">Membrane</keyword>
<dbReference type="InterPro" id="IPR000160">
    <property type="entry name" value="GGDEF_dom"/>
</dbReference>
<evidence type="ECO:0000256" key="1">
    <source>
        <dbReference type="SAM" id="Coils"/>
    </source>
</evidence>
<dbReference type="Proteomes" id="UP000283975">
    <property type="component" value="Unassembled WGS sequence"/>
</dbReference>
<dbReference type="SMART" id="SM00267">
    <property type="entry name" value="GGDEF"/>
    <property type="match status" value="1"/>
</dbReference>
<evidence type="ECO:0000256" key="2">
    <source>
        <dbReference type="SAM" id="Phobius"/>
    </source>
</evidence>
<name>A0A414AU30_9FIRM</name>
<feature type="transmembrane region" description="Helical" evidence="2">
    <location>
        <begin position="296"/>
        <end position="322"/>
    </location>
</feature>
<dbReference type="NCBIfam" id="TIGR00254">
    <property type="entry name" value="GGDEF"/>
    <property type="match status" value="1"/>
</dbReference>
<dbReference type="PROSITE" id="PS50887">
    <property type="entry name" value="GGDEF"/>
    <property type="match status" value="1"/>
</dbReference>
<dbReference type="AlphaFoldDB" id="A0A414AU30"/>
<keyword evidence="1" id="KW-0175">Coiled coil</keyword>
<dbReference type="PANTHER" id="PTHR44757:SF2">
    <property type="entry name" value="BIOFILM ARCHITECTURE MAINTENANCE PROTEIN MBAA"/>
    <property type="match status" value="1"/>
</dbReference>
<feature type="coiled-coil region" evidence="1">
    <location>
        <begin position="608"/>
        <end position="638"/>
    </location>
</feature>
<dbReference type="InterPro" id="IPR052155">
    <property type="entry name" value="Biofilm_reg_signaling"/>
</dbReference>
<dbReference type="Gene3D" id="3.30.70.270">
    <property type="match status" value="1"/>
</dbReference>
<evidence type="ECO:0000313" key="5">
    <source>
        <dbReference type="Proteomes" id="UP000283975"/>
    </source>
</evidence>
<dbReference type="EMBL" id="QSHZ01000016">
    <property type="protein sequence ID" value="RHC55092.1"/>
    <property type="molecule type" value="Genomic_DNA"/>
</dbReference>
<sequence length="652" mass="73752">MKKRLLSNRVRNAILMAILLQSVIFGFGLMVTGTFSGTANRPYKVMESQVAEKDSLISGYMNNSLLIANTMEKELAKIKDDRKIHDRLIDNLNHASSVDGVFYLDLDQKEAVIYRDGEPQIFSSAYGDIYCVVGSSKSEYPIALSKDWSPKLTPQEWAKAELFWTERTKGGKWFFDDNRLYYVISQEVYGSRRMMGFQISGEVLDSYLGLDNPPYKGMQVLLMTDEKILYSRDKAFIGTDYDYGEDGGRISLTYNGASYDGVRSVLQVYGHMEGGSVYVGAVCYHSELAELSRSTIVMVAGVYLLSIVIAIIFSYIAIWMVLKPIKKLQEDITCQNPEEVHFRESGIEEIDRIHQALNDMAAKLEQSYSRYSFTLESAGEKVGSFEYQEGGSRVKLSSSILQLLDIGSDRMGSDGCLDYDVWEDILGGLERVMELEDGFSYTDRACNTRAVSIRQRHEEHGVFGIVIDKTDAYMEILRLRNISQHDQLTGLYNASYLKKEGQKILDGNRSRVNALVFCDLDNLKFVNDNYGHEMGDHYLKAMADLLTGIAFGEQCMAVRLSGDEFVLFFYGYSDRKTIEDKVRSGYEGRSSIQLPDGTSRRINASIGLAFAQRESERMEDLINRADRAMYRVKRTEKNGIAIYDKTDEAGPV</sequence>
<feature type="domain" description="GGDEF" evidence="3">
    <location>
        <begin position="511"/>
        <end position="645"/>
    </location>
</feature>
<gene>
    <name evidence="4" type="ORF">DW839_15670</name>
</gene>
<proteinExistence type="predicted"/>
<protein>
    <submittedName>
        <fullName evidence="4">Sensor domain-containing diguanylate cyclase</fullName>
    </submittedName>
</protein>
<comment type="caution">
    <text evidence="4">The sequence shown here is derived from an EMBL/GenBank/DDBJ whole genome shotgun (WGS) entry which is preliminary data.</text>
</comment>
<dbReference type="CDD" id="cd01949">
    <property type="entry name" value="GGDEF"/>
    <property type="match status" value="1"/>
</dbReference>
<dbReference type="PANTHER" id="PTHR44757">
    <property type="entry name" value="DIGUANYLATE CYCLASE DGCP"/>
    <property type="match status" value="1"/>
</dbReference>
<organism evidence="4 5">
    <name type="scientific">Enterocloster bolteae</name>
    <dbReference type="NCBI Taxonomy" id="208479"/>
    <lineage>
        <taxon>Bacteria</taxon>
        <taxon>Bacillati</taxon>
        <taxon>Bacillota</taxon>
        <taxon>Clostridia</taxon>
        <taxon>Lachnospirales</taxon>
        <taxon>Lachnospiraceae</taxon>
        <taxon>Enterocloster</taxon>
    </lineage>
</organism>
<dbReference type="InterPro" id="IPR043128">
    <property type="entry name" value="Rev_trsase/Diguanyl_cyclase"/>
</dbReference>
<evidence type="ECO:0000259" key="3">
    <source>
        <dbReference type="PROSITE" id="PS50887"/>
    </source>
</evidence>
<keyword evidence="2" id="KW-0812">Transmembrane</keyword>
<dbReference type="Pfam" id="PF00990">
    <property type="entry name" value="GGDEF"/>
    <property type="match status" value="1"/>
</dbReference>
<dbReference type="InterPro" id="IPR029787">
    <property type="entry name" value="Nucleotide_cyclase"/>
</dbReference>
<reference evidence="4 5" key="1">
    <citation type="submission" date="2018-08" db="EMBL/GenBank/DDBJ databases">
        <title>A genome reference for cultivated species of the human gut microbiota.</title>
        <authorList>
            <person name="Zou Y."/>
            <person name="Xue W."/>
            <person name="Luo G."/>
        </authorList>
    </citation>
    <scope>NUCLEOTIDE SEQUENCE [LARGE SCALE GENOMIC DNA]</scope>
    <source>
        <strain evidence="4 5">AM35-14</strain>
    </source>
</reference>
<keyword evidence="2" id="KW-1133">Transmembrane helix</keyword>
<accession>A0A414AU30</accession>